<comment type="caution">
    <text evidence="2">The sequence shown here is derived from an EMBL/GenBank/DDBJ whole genome shotgun (WGS) entry which is preliminary data.</text>
</comment>
<dbReference type="InterPro" id="IPR021257">
    <property type="entry name" value="DUF2809"/>
</dbReference>
<feature type="transmembrane region" description="Helical" evidence="1">
    <location>
        <begin position="103"/>
        <end position="123"/>
    </location>
</feature>
<dbReference type="Proteomes" id="UP000245720">
    <property type="component" value="Unassembled WGS sequence"/>
</dbReference>
<dbReference type="RefSeq" id="WP_109727708.1">
    <property type="nucleotide sequence ID" value="NZ_QGDI01000014.1"/>
</dbReference>
<dbReference type="Pfam" id="PF10990">
    <property type="entry name" value="DUF2809"/>
    <property type="match status" value="1"/>
</dbReference>
<evidence type="ECO:0000313" key="3">
    <source>
        <dbReference type="Proteomes" id="UP000245720"/>
    </source>
</evidence>
<evidence type="ECO:0000313" key="2">
    <source>
        <dbReference type="EMBL" id="PWJ10382.1"/>
    </source>
</evidence>
<gene>
    <name evidence="2" type="ORF">IE37_03020</name>
</gene>
<accession>A0A315XTY3</accession>
<feature type="transmembrane region" description="Helical" evidence="1">
    <location>
        <begin position="59"/>
        <end position="83"/>
    </location>
</feature>
<proteinExistence type="predicted"/>
<name>A0A315XTY3_RUMFL</name>
<dbReference type="OrthoDB" id="5360192at2"/>
<keyword evidence="1" id="KW-1133">Transmembrane helix</keyword>
<protein>
    <submittedName>
        <fullName evidence="2">Uncharacterized protein DUF2809</fullName>
    </submittedName>
</protein>
<evidence type="ECO:0000256" key="1">
    <source>
        <dbReference type="SAM" id="Phobius"/>
    </source>
</evidence>
<keyword evidence="1" id="KW-0472">Membrane</keyword>
<dbReference type="AlphaFoldDB" id="A0A315XTY3"/>
<dbReference type="EMBL" id="QGDI01000014">
    <property type="protein sequence ID" value="PWJ10382.1"/>
    <property type="molecule type" value="Genomic_DNA"/>
</dbReference>
<organism evidence="2 3">
    <name type="scientific">Ruminococcus flavefaciens</name>
    <dbReference type="NCBI Taxonomy" id="1265"/>
    <lineage>
        <taxon>Bacteria</taxon>
        <taxon>Bacillati</taxon>
        <taxon>Bacillota</taxon>
        <taxon>Clostridia</taxon>
        <taxon>Eubacteriales</taxon>
        <taxon>Oscillospiraceae</taxon>
        <taxon>Ruminococcus</taxon>
    </lineage>
</organism>
<feature type="transmembrane region" description="Helical" evidence="1">
    <location>
        <begin position="7"/>
        <end position="24"/>
    </location>
</feature>
<sequence length="134" mass="15271">MKARLPYIIGFLLLLGVEVCIGVFRFNHFIRSYIGDVIVVWVIYCLLRSFVPKRFNSCAVAVGILVFSFAVEFLQKAHIADILGVENPLLRTLIGTSFAVEDLWSYTAGTLVTIIEIFIYRRLTERSRHGTKKD</sequence>
<feature type="transmembrane region" description="Helical" evidence="1">
    <location>
        <begin position="30"/>
        <end position="47"/>
    </location>
</feature>
<keyword evidence="1" id="KW-0812">Transmembrane</keyword>
<reference evidence="2 3" key="1">
    <citation type="submission" date="2018-05" db="EMBL/GenBank/DDBJ databases">
        <title>The Hungate 1000. A catalogue of reference genomes from the rumen microbiome.</title>
        <authorList>
            <person name="Kelly W."/>
        </authorList>
    </citation>
    <scope>NUCLEOTIDE SEQUENCE [LARGE SCALE GENOMIC DNA]</scope>
    <source>
        <strain evidence="2 3">SAb67</strain>
    </source>
</reference>